<organism evidence="1 2">
    <name type="scientific">Rhodotorula mucilaginosa</name>
    <name type="common">Yeast</name>
    <name type="synonym">Rhodotorula rubra</name>
    <dbReference type="NCBI Taxonomy" id="5537"/>
    <lineage>
        <taxon>Eukaryota</taxon>
        <taxon>Fungi</taxon>
        <taxon>Dikarya</taxon>
        <taxon>Basidiomycota</taxon>
        <taxon>Pucciniomycotina</taxon>
        <taxon>Microbotryomycetes</taxon>
        <taxon>Sporidiobolales</taxon>
        <taxon>Sporidiobolaceae</taxon>
        <taxon>Rhodotorula</taxon>
    </lineage>
</organism>
<evidence type="ECO:0008006" key="3">
    <source>
        <dbReference type="Google" id="ProtNLM"/>
    </source>
</evidence>
<name>A0A9P7B6W3_RHOMI</name>
<keyword evidence="2" id="KW-1185">Reference proteome</keyword>
<comment type="caution">
    <text evidence="1">The sequence shown here is derived from an EMBL/GenBank/DDBJ whole genome shotgun (WGS) entry which is preliminary data.</text>
</comment>
<dbReference type="PANTHER" id="PTHR14187">
    <property type="entry name" value="ALPHA KINASE/ELONGATION FACTOR 2 KINASE"/>
    <property type="match status" value="1"/>
</dbReference>
<dbReference type="SUPFAM" id="SSF53067">
    <property type="entry name" value="Actin-like ATPase domain"/>
    <property type="match status" value="2"/>
</dbReference>
<proteinExistence type="predicted"/>
<evidence type="ECO:0000313" key="1">
    <source>
        <dbReference type="EMBL" id="KAG0661660.1"/>
    </source>
</evidence>
<accession>A0A9P7B6W3</accession>
<dbReference type="OrthoDB" id="2963168at2759"/>
<dbReference type="InterPro" id="IPR043129">
    <property type="entry name" value="ATPase_NBD"/>
</dbReference>
<dbReference type="CDD" id="cd10170">
    <property type="entry name" value="ASKHA_NBD_HSP70"/>
    <property type="match status" value="1"/>
</dbReference>
<dbReference type="AlphaFoldDB" id="A0A9P7B6W3"/>
<dbReference type="PRINTS" id="PR00301">
    <property type="entry name" value="HEATSHOCK70"/>
</dbReference>
<dbReference type="Proteomes" id="UP000777482">
    <property type="component" value="Unassembled WGS sequence"/>
</dbReference>
<dbReference type="PANTHER" id="PTHR14187:SF5">
    <property type="entry name" value="HEAT SHOCK 70 KDA PROTEIN 12A"/>
    <property type="match status" value="1"/>
</dbReference>
<dbReference type="EMBL" id="PUHQ01000033">
    <property type="protein sequence ID" value="KAG0661660.1"/>
    <property type="molecule type" value="Genomic_DNA"/>
</dbReference>
<evidence type="ECO:0000313" key="2">
    <source>
        <dbReference type="Proteomes" id="UP000777482"/>
    </source>
</evidence>
<sequence length="743" mass="79649">MKKIFGGSKRSKTPAVDVAGIDGFGTVAMSGGPVQHGAAMPPTLAGVSSLIKPIPTYAHTSPQLAQSILAYPSPPLSNQAFSFPGGHAQPPGAGLTERMMSPAPPATAYASPAIVSSSHAASPIRYGTMSDNGHASPLGGQEVVAEADPSANLAELEGKLSVGIDFGTTFSGVAYGSNRQMGGSVRQILNWPGTYETYRKVPTAIVYYQAIPAEEAVIVAWGIEAKAMTLRPGFYKVEWFKLFLDPAVLREGRLATSARLPDLPPGKEPIDVVTDYLSCLWQYAKERITEEIGSVADLESADVILTVPAAWDAAGCQLMRNAAINAGMVQSARAGDRSWRERLRIITEPEAAAIHASTLSSLFKLKASQTFIICDAGGGTVDTAVYKLIGQLSQLEIAEMCARSGANCGSLFLDLRFEALVKNLLRDHPVHLDEPSLIAFRHSFADCDKLMYRGEADDDTGFRFNCFNIEDAHDPEIGLEFGELVIPGSVLRRDVFDPVIEDVLALLQHQLAKLPVGKVDALILVGGFASSSYLCSRIQATFGSQIPIVARPTDADVATLQGAARYGLGLIGGKGTVSSVISPRSYIMKCKLPATEEDRYQRPGFISLNDAGVEVCANRLSYLVAKGAVLRKGQRLKSRYCKFSRAPTDSIFTAVLYVSDSDTVYRYTDEGPIEELCRWTVDLSPLPAFQQNAQLAREGNAGGGNQGFYTEFALGLVLDSAEVIGVLLTDEGEEVGRATFEFL</sequence>
<gene>
    <name evidence="1" type="ORF">C6P46_003881</name>
</gene>
<protein>
    <recommendedName>
        <fullName evidence="3">Actin-like ATPase domain-containing protein</fullName>
    </recommendedName>
</protein>
<dbReference type="Gene3D" id="3.30.420.40">
    <property type="match status" value="1"/>
</dbReference>
<reference evidence="1 2" key="1">
    <citation type="submission" date="2020-11" db="EMBL/GenBank/DDBJ databases">
        <title>Kefir isolates.</title>
        <authorList>
            <person name="Marcisauskas S."/>
            <person name="Kim Y."/>
            <person name="Blasche S."/>
        </authorList>
    </citation>
    <scope>NUCLEOTIDE SEQUENCE [LARGE SCALE GENOMIC DNA]</scope>
    <source>
        <strain evidence="1 2">KR</strain>
    </source>
</reference>